<dbReference type="RefSeq" id="WP_211947160.1">
    <property type="nucleotide sequence ID" value="NZ_CAJPUY010000007.1"/>
</dbReference>
<evidence type="ECO:0000259" key="3">
    <source>
        <dbReference type="Pfam" id="PF13439"/>
    </source>
</evidence>
<keyword evidence="4" id="KW-0328">Glycosyltransferase</keyword>
<dbReference type="CDD" id="cd03809">
    <property type="entry name" value="GT4_MtfB-like"/>
    <property type="match status" value="1"/>
</dbReference>
<dbReference type="Pfam" id="PF00534">
    <property type="entry name" value="Glycos_transf_1"/>
    <property type="match status" value="1"/>
</dbReference>
<evidence type="ECO:0000313" key="4">
    <source>
        <dbReference type="EMBL" id="CAG2140126.1"/>
    </source>
</evidence>
<evidence type="ECO:0000313" key="5">
    <source>
        <dbReference type="Proteomes" id="UP000672934"/>
    </source>
</evidence>
<dbReference type="PANTHER" id="PTHR46401:SF2">
    <property type="entry name" value="GLYCOSYLTRANSFERASE WBBK-RELATED"/>
    <property type="match status" value="1"/>
</dbReference>
<keyword evidence="5" id="KW-1185">Reference proteome</keyword>
<gene>
    <name evidence="4" type="primary">mshA_8</name>
    <name evidence="4" type="ORF">LMG31506_02169</name>
</gene>
<dbReference type="Proteomes" id="UP000672934">
    <property type="component" value="Unassembled WGS sequence"/>
</dbReference>
<dbReference type="EC" id="2.4.1.250" evidence="4"/>
<evidence type="ECO:0000259" key="2">
    <source>
        <dbReference type="Pfam" id="PF00534"/>
    </source>
</evidence>
<dbReference type="EMBL" id="CAJPUY010000007">
    <property type="protein sequence ID" value="CAG2140126.1"/>
    <property type="molecule type" value="Genomic_DNA"/>
</dbReference>
<sequence length="373" mass="42548">MSRRLRVGVDFHTFDGIFQGSRSHVLGIYKEAIKQAPDIDFYFFLKDTERLRTEHAEFRCANVKLVEIQNRSGFWRFMIQLPWLQIRYRLNILHTQYRIPLIPVGACACTIHDVLFETHPQYFPRSFVLQAKLTSRHSTRLAAMLFSVSEYSRGEISRLYGISEEEISVTYNGVDHTRFRPALADSECLSTYDLISKDYILSVGRLEPRKNHQTLIRAYARLPQPRPPLVILGQRDFSYAGIYSEVTRLGLLNDVHFLDNVNDNDLPVILRHASLFIFPAFAEGFGMPVAEAMASGVPVIASNTTSIPEVTGGAALLIDPNSEEAITEAIMRMLDDVHLVSKLIEHGIVQAKRFNWGASAQSMIQRYRQLQRS</sequence>
<protein>
    <submittedName>
        <fullName evidence="4">D-inositol-3-phosphate glycosyltransferase</fullName>
        <ecNumber evidence="4">2.4.1.250</ecNumber>
    </submittedName>
</protein>
<dbReference type="SUPFAM" id="SSF53756">
    <property type="entry name" value="UDP-Glycosyltransferase/glycogen phosphorylase"/>
    <property type="match status" value="1"/>
</dbReference>
<dbReference type="PANTHER" id="PTHR46401">
    <property type="entry name" value="GLYCOSYLTRANSFERASE WBBK-RELATED"/>
    <property type="match status" value="1"/>
</dbReference>
<keyword evidence="1 4" id="KW-0808">Transferase</keyword>
<name>A0A916ISY5_9BURK</name>
<feature type="domain" description="Glycosyltransferase subfamily 4-like N-terminal" evidence="3">
    <location>
        <begin position="55"/>
        <end position="178"/>
    </location>
</feature>
<reference evidence="4" key="1">
    <citation type="submission" date="2021-03" db="EMBL/GenBank/DDBJ databases">
        <authorList>
            <person name="Peeters C."/>
        </authorList>
    </citation>
    <scope>NUCLEOTIDE SEQUENCE</scope>
    <source>
        <strain evidence="4">LMG 31506</strain>
    </source>
</reference>
<accession>A0A916ISY5</accession>
<dbReference type="InterPro" id="IPR001296">
    <property type="entry name" value="Glyco_trans_1"/>
</dbReference>
<organism evidence="4 5">
    <name type="scientific">Cupriavidus yeoncheonensis</name>
    <dbReference type="NCBI Taxonomy" id="1462994"/>
    <lineage>
        <taxon>Bacteria</taxon>
        <taxon>Pseudomonadati</taxon>
        <taxon>Pseudomonadota</taxon>
        <taxon>Betaproteobacteria</taxon>
        <taxon>Burkholderiales</taxon>
        <taxon>Burkholderiaceae</taxon>
        <taxon>Cupriavidus</taxon>
    </lineage>
</organism>
<feature type="domain" description="Glycosyl transferase family 1" evidence="2">
    <location>
        <begin position="197"/>
        <end position="347"/>
    </location>
</feature>
<evidence type="ECO:0000256" key="1">
    <source>
        <dbReference type="ARBA" id="ARBA00022679"/>
    </source>
</evidence>
<comment type="caution">
    <text evidence="4">The sequence shown here is derived from an EMBL/GenBank/DDBJ whole genome shotgun (WGS) entry which is preliminary data.</text>
</comment>
<dbReference type="GO" id="GO:0102710">
    <property type="term" value="F:D-inositol-3-phosphate glycosyltransferase activity"/>
    <property type="evidence" value="ECO:0007669"/>
    <property type="project" value="UniProtKB-EC"/>
</dbReference>
<dbReference type="AlphaFoldDB" id="A0A916ISY5"/>
<dbReference type="Pfam" id="PF13439">
    <property type="entry name" value="Glyco_transf_4"/>
    <property type="match status" value="1"/>
</dbReference>
<dbReference type="Gene3D" id="3.40.50.2000">
    <property type="entry name" value="Glycogen Phosphorylase B"/>
    <property type="match status" value="2"/>
</dbReference>
<proteinExistence type="predicted"/>
<dbReference type="InterPro" id="IPR028098">
    <property type="entry name" value="Glyco_trans_4-like_N"/>
</dbReference>